<dbReference type="InterPro" id="IPR052184">
    <property type="entry name" value="SDR_enzymes"/>
</dbReference>
<dbReference type="CDD" id="cd05325">
    <property type="entry name" value="carb_red_sniffer_like_SDR_c"/>
    <property type="match status" value="1"/>
</dbReference>
<reference evidence="2" key="2">
    <citation type="submission" date="2009-11" db="EMBL/GenBank/DDBJ databases">
        <title>The Genome Sequence of Allomyces macrogynus strain ATCC 38327.</title>
        <authorList>
            <consortium name="The Broad Institute Genome Sequencing Platform"/>
            <person name="Russ C."/>
            <person name="Cuomo C."/>
            <person name="Shea T."/>
            <person name="Young S.K."/>
            <person name="Zeng Q."/>
            <person name="Koehrsen M."/>
            <person name="Haas B."/>
            <person name="Borodovsky M."/>
            <person name="Guigo R."/>
            <person name="Alvarado L."/>
            <person name="Berlin A."/>
            <person name="Borenstein D."/>
            <person name="Chen Z."/>
            <person name="Engels R."/>
            <person name="Freedman E."/>
            <person name="Gellesch M."/>
            <person name="Goldberg J."/>
            <person name="Griggs A."/>
            <person name="Gujja S."/>
            <person name="Heiman D."/>
            <person name="Hepburn T."/>
            <person name="Howarth C."/>
            <person name="Jen D."/>
            <person name="Larson L."/>
            <person name="Lewis B."/>
            <person name="Mehta T."/>
            <person name="Park D."/>
            <person name="Pearson M."/>
            <person name="Roberts A."/>
            <person name="Saif S."/>
            <person name="Shenoy N."/>
            <person name="Sisk P."/>
            <person name="Stolte C."/>
            <person name="Sykes S."/>
            <person name="Walk T."/>
            <person name="White J."/>
            <person name="Yandava C."/>
            <person name="Burger G."/>
            <person name="Gray M.W."/>
            <person name="Holland P.W.H."/>
            <person name="King N."/>
            <person name="Lang F.B.F."/>
            <person name="Roger A.J."/>
            <person name="Ruiz-Trillo I."/>
            <person name="Lander E."/>
            <person name="Nusbaum C."/>
        </authorList>
    </citation>
    <scope>NUCLEOTIDE SEQUENCE [LARGE SCALE GENOMIC DNA]</scope>
    <source>
        <strain evidence="2">ATCC 38327</strain>
    </source>
</reference>
<dbReference type="PANTHER" id="PTHR45458">
    <property type="entry name" value="SHORT-CHAIN DEHYDROGENASE/REDUCTASE SDR"/>
    <property type="match status" value="1"/>
</dbReference>
<organism evidence="1 2">
    <name type="scientific">Allomyces macrogynus (strain ATCC 38327)</name>
    <name type="common">Allomyces javanicus var. macrogynus</name>
    <dbReference type="NCBI Taxonomy" id="578462"/>
    <lineage>
        <taxon>Eukaryota</taxon>
        <taxon>Fungi</taxon>
        <taxon>Fungi incertae sedis</taxon>
        <taxon>Blastocladiomycota</taxon>
        <taxon>Blastocladiomycetes</taxon>
        <taxon>Blastocladiales</taxon>
        <taxon>Blastocladiaceae</taxon>
        <taxon>Allomyces</taxon>
    </lineage>
</organism>
<dbReference type="Gene3D" id="3.40.50.720">
    <property type="entry name" value="NAD(P)-binding Rossmann-like Domain"/>
    <property type="match status" value="1"/>
</dbReference>
<gene>
    <name evidence="1" type="ORF">AMAG_01258</name>
</gene>
<proteinExistence type="predicted"/>
<evidence type="ECO:0000313" key="1">
    <source>
        <dbReference type="EMBL" id="KNE55358.1"/>
    </source>
</evidence>
<dbReference type="GO" id="GO:0016616">
    <property type="term" value="F:oxidoreductase activity, acting on the CH-OH group of donors, NAD or NADP as acceptor"/>
    <property type="evidence" value="ECO:0007669"/>
    <property type="project" value="TreeGrafter"/>
</dbReference>
<accession>A0A0L0RYC5</accession>
<dbReference type="eggNOG" id="KOG1611">
    <property type="taxonomic scope" value="Eukaryota"/>
</dbReference>
<dbReference type="PANTHER" id="PTHR45458:SF1">
    <property type="entry name" value="SHORT CHAIN DEHYDROGENASE"/>
    <property type="match status" value="1"/>
</dbReference>
<protein>
    <recommendedName>
        <fullName evidence="3">C-factor</fullName>
    </recommendedName>
</protein>
<dbReference type="EMBL" id="GG745329">
    <property type="protein sequence ID" value="KNE55358.1"/>
    <property type="molecule type" value="Genomic_DNA"/>
</dbReference>
<name>A0A0L0RYC5_ALLM3</name>
<dbReference type="SUPFAM" id="SSF51735">
    <property type="entry name" value="NAD(P)-binding Rossmann-fold domains"/>
    <property type="match status" value="1"/>
</dbReference>
<dbReference type="VEuPathDB" id="FungiDB:AMAG_01258"/>
<dbReference type="Proteomes" id="UP000054350">
    <property type="component" value="Unassembled WGS sequence"/>
</dbReference>
<dbReference type="OrthoDB" id="9876299at2759"/>
<reference evidence="1 2" key="1">
    <citation type="submission" date="2009-11" db="EMBL/GenBank/DDBJ databases">
        <title>Annotation of Allomyces macrogynus ATCC 38327.</title>
        <authorList>
            <consortium name="The Broad Institute Genome Sequencing Platform"/>
            <person name="Russ C."/>
            <person name="Cuomo C."/>
            <person name="Burger G."/>
            <person name="Gray M.W."/>
            <person name="Holland P.W.H."/>
            <person name="King N."/>
            <person name="Lang F.B.F."/>
            <person name="Roger A.J."/>
            <person name="Ruiz-Trillo I."/>
            <person name="Young S.K."/>
            <person name="Zeng Q."/>
            <person name="Gargeya S."/>
            <person name="Fitzgerald M."/>
            <person name="Haas B."/>
            <person name="Abouelleil A."/>
            <person name="Alvarado L."/>
            <person name="Arachchi H.M."/>
            <person name="Berlin A."/>
            <person name="Chapman S.B."/>
            <person name="Gearin G."/>
            <person name="Goldberg J."/>
            <person name="Griggs A."/>
            <person name="Gujja S."/>
            <person name="Hansen M."/>
            <person name="Heiman D."/>
            <person name="Howarth C."/>
            <person name="Larimer J."/>
            <person name="Lui A."/>
            <person name="MacDonald P.J.P."/>
            <person name="McCowen C."/>
            <person name="Montmayeur A."/>
            <person name="Murphy C."/>
            <person name="Neiman D."/>
            <person name="Pearson M."/>
            <person name="Priest M."/>
            <person name="Roberts A."/>
            <person name="Saif S."/>
            <person name="Shea T."/>
            <person name="Sisk P."/>
            <person name="Stolte C."/>
            <person name="Sykes S."/>
            <person name="Wortman J."/>
            <person name="Nusbaum C."/>
            <person name="Birren B."/>
        </authorList>
    </citation>
    <scope>NUCLEOTIDE SEQUENCE [LARGE SCALE GENOMIC DNA]</scope>
    <source>
        <strain evidence="1 2">ATCC 38327</strain>
    </source>
</reference>
<keyword evidence="2" id="KW-1185">Reference proteome</keyword>
<evidence type="ECO:0008006" key="3">
    <source>
        <dbReference type="Google" id="ProtNLM"/>
    </source>
</evidence>
<dbReference type="InterPro" id="IPR002347">
    <property type="entry name" value="SDR_fam"/>
</dbReference>
<evidence type="ECO:0000313" key="2">
    <source>
        <dbReference type="Proteomes" id="UP000054350"/>
    </source>
</evidence>
<dbReference type="AlphaFoldDB" id="A0A0L0RYC5"/>
<dbReference type="OMA" id="WHREGYE"/>
<dbReference type="PRINTS" id="PR00081">
    <property type="entry name" value="GDHRDH"/>
</dbReference>
<dbReference type="Pfam" id="PF00106">
    <property type="entry name" value="adh_short"/>
    <property type="match status" value="1"/>
</dbReference>
<dbReference type="InterPro" id="IPR036291">
    <property type="entry name" value="NAD(P)-bd_dom_sf"/>
</dbReference>
<sequence length="236" mass="25053">MAAVNLRSNALNVLITGANRGIGLSLAKQFHNNGYNVIGTSRKTDAATIADLSAVAVAVVPLDVADEASISALPDRVRAYVPHLDVVVNNAGMYLQDKFGELNATDLLTQFRVNSVAPLLVAQALLPSLRASPNAAKKIVHITSRMGSIADNTSGGSYGYRASKCALNMLNASLAQDVKDVTCIALHPGYIQTRMTSGSGDMDADECARRLFKVIHGATHAQTGQFLHRDGQVLPW</sequence>